<dbReference type="AlphaFoldDB" id="A0A9P5JVP0"/>
<evidence type="ECO:0000256" key="2">
    <source>
        <dbReference type="ARBA" id="ARBA00022516"/>
    </source>
</evidence>
<dbReference type="InterPro" id="IPR020904">
    <property type="entry name" value="Sc_DH/Rdtase_CS"/>
</dbReference>
<evidence type="ECO:0000256" key="8">
    <source>
        <dbReference type="ARBA" id="ARBA00023002"/>
    </source>
</evidence>
<keyword evidence="15" id="KW-1185">Reference proteome</keyword>
<sequence>MSLLGSMQAHLNAVPHLVLGLQVLGALSAAIAVSGALSFTYDTFLRPGVSLRKFGAKKGAWAVVTGASDGIGREFAIQLARAGFNVLLAARNQAKLDSVVDDIFKACGNGGEGEGVQTKTFVVDFASADDARWEAFLEELKPIEVGVLVNNVGVSHEFPSDFVDTSPEELGTIINVNVTATLRITSLIAPSMASRKKGLILNMGSFAGAAPTPMLAVYSASKAFVRTWSESLAAELAPKGVVVEHANTYYVTSAMSKIRRPSLFIPTPKAFVRAVLAKIAPGTTTPYWTHALIGAVLNLAPSKVVLAYTHSLLKDTRRRALAKRAKLAKQE</sequence>
<dbReference type="GO" id="GO:0141040">
    <property type="term" value="F:very-long-chain 3-oxoacyl-CoA reductase activity"/>
    <property type="evidence" value="ECO:0007669"/>
    <property type="project" value="UniProtKB-EC"/>
</dbReference>
<dbReference type="Proteomes" id="UP000759537">
    <property type="component" value="Unassembled WGS sequence"/>
</dbReference>
<dbReference type="HAMAP" id="MF_03107">
    <property type="entry name" value="3_ketoreductase"/>
    <property type="match status" value="1"/>
</dbReference>
<evidence type="ECO:0000256" key="11">
    <source>
        <dbReference type="ARBA" id="ARBA00023160"/>
    </source>
</evidence>
<dbReference type="PRINTS" id="PR00081">
    <property type="entry name" value="GDHRDH"/>
</dbReference>
<evidence type="ECO:0000256" key="9">
    <source>
        <dbReference type="ARBA" id="ARBA00023098"/>
    </source>
</evidence>
<evidence type="ECO:0000256" key="12">
    <source>
        <dbReference type="HAMAP-Rule" id="MF_03107"/>
    </source>
</evidence>
<dbReference type="EMBL" id="WHVB01000045">
    <property type="protein sequence ID" value="KAF8465793.1"/>
    <property type="molecule type" value="Genomic_DNA"/>
</dbReference>
<dbReference type="CDD" id="cd05356">
    <property type="entry name" value="17beta-HSD1_like_SDR_c"/>
    <property type="match status" value="1"/>
</dbReference>
<accession>A0A9P5JVP0</accession>
<reference evidence="14" key="2">
    <citation type="journal article" date="2020" name="Nat. Commun.">
        <title>Large-scale genome sequencing of mycorrhizal fungi provides insights into the early evolution of symbiotic traits.</title>
        <authorList>
            <person name="Miyauchi S."/>
            <person name="Kiss E."/>
            <person name="Kuo A."/>
            <person name="Drula E."/>
            <person name="Kohler A."/>
            <person name="Sanchez-Garcia M."/>
            <person name="Morin E."/>
            <person name="Andreopoulos B."/>
            <person name="Barry K.W."/>
            <person name="Bonito G."/>
            <person name="Buee M."/>
            <person name="Carver A."/>
            <person name="Chen C."/>
            <person name="Cichocki N."/>
            <person name="Clum A."/>
            <person name="Culley D."/>
            <person name="Crous P.W."/>
            <person name="Fauchery L."/>
            <person name="Girlanda M."/>
            <person name="Hayes R.D."/>
            <person name="Keri Z."/>
            <person name="LaButti K."/>
            <person name="Lipzen A."/>
            <person name="Lombard V."/>
            <person name="Magnuson J."/>
            <person name="Maillard F."/>
            <person name="Murat C."/>
            <person name="Nolan M."/>
            <person name="Ohm R.A."/>
            <person name="Pangilinan J."/>
            <person name="Pereira M.F."/>
            <person name="Perotto S."/>
            <person name="Peter M."/>
            <person name="Pfister S."/>
            <person name="Riley R."/>
            <person name="Sitrit Y."/>
            <person name="Stielow J.B."/>
            <person name="Szollosi G."/>
            <person name="Zifcakova L."/>
            <person name="Stursova M."/>
            <person name="Spatafora J.W."/>
            <person name="Tedersoo L."/>
            <person name="Vaario L.M."/>
            <person name="Yamada A."/>
            <person name="Yan M."/>
            <person name="Wang P."/>
            <person name="Xu J."/>
            <person name="Bruns T."/>
            <person name="Baldrian P."/>
            <person name="Vilgalys R."/>
            <person name="Dunand C."/>
            <person name="Henrissat B."/>
            <person name="Grigoriev I.V."/>
            <person name="Hibbett D."/>
            <person name="Nagy L.G."/>
            <person name="Martin F.M."/>
        </authorList>
    </citation>
    <scope>NUCLEOTIDE SEQUENCE</scope>
    <source>
        <strain evidence="14">Prilba</strain>
    </source>
</reference>
<comment type="function">
    <text evidence="12">Component of the microsomal membrane bound fatty acid elongation system, which produces the 26-carbon very long-chain fatty acids (VLCFA) from palmitate. Catalyzes the reduction of the 3-ketoacyl-CoA intermediate that is formed in each cycle of fatty acid elongation. VLCFAs serve as precursors for ceramide and sphingolipids.</text>
</comment>
<dbReference type="Gene3D" id="3.40.50.720">
    <property type="entry name" value="NAD(P)-binding Rossmann-like Domain"/>
    <property type="match status" value="1"/>
</dbReference>
<evidence type="ECO:0000313" key="15">
    <source>
        <dbReference type="Proteomes" id="UP000759537"/>
    </source>
</evidence>
<proteinExistence type="inferred from homology"/>
<keyword evidence="2 12" id="KW-0444">Lipid biosynthesis</keyword>
<dbReference type="PIRSF" id="PIRSF000126">
    <property type="entry name" value="11-beta-HSD1"/>
    <property type="match status" value="1"/>
</dbReference>
<keyword evidence="4 12" id="KW-0256">Endoplasmic reticulum</keyword>
<gene>
    <name evidence="14" type="ORF">DFH94DRAFT_352837</name>
</gene>
<keyword evidence="6 12" id="KW-0521">NADP</keyword>
<comment type="subcellular location">
    <subcellularLocation>
        <location evidence="12">Endoplasmic reticulum membrane</location>
        <topology evidence="12">Single-pass membrane protein</topology>
    </subcellularLocation>
</comment>
<evidence type="ECO:0000256" key="4">
    <source>
        <dbReference type="ARBA" id="ARBA00022824"/>
    </source>
</evidence>
<dbReference type="OrthoDB" id="5545019at2759"/>
<evidence type="ECO:0000256" key="13">
    <source>
        <dbReference type="RuleBase" id="RU000363"/>
    </source>
</evidence>
<feature type="active site" description="Proton acceptor" evidence="12">
    <location>
        <position position="218"/>
    </location>
</feature>
<dbReference type="PANTHER" id="PTHR43086">
    <property type="entry name" value="VERY-LONG-CHAIN 3-OXOOACYL-COA REDUCTASE"/>
    <property type="match status" value="1"/>
</dbReference>
<keyword evidence="7 12" id="KW-1133">Transmembrane helix</keyword>
<dbReference type="PANTHER" id="PTHR43086:SF2">
    <property type="entry name" value="HYDROXYSTEROID DEHYDROGENASE-LIKE PROTEIN 1"/>
    <property type="match status" value="1"/>
</dbReference>
<feature type="binding site" evidence="12">
    <location>
        <position position="205"/>
    </location>
    <ligand>
        <name>substrate</name>
    </ligand>
</feature>
<keyword evidence="11 12" id="KW-0275">Fatty acid biosynthesis</keyword>
<dbReference type="Pfam" id="PF00106">
    <property type="entry name" value="adh_short"/>
    <property type="match status" value="1"/>
</dbReference>
<dbReference type="InterPro" id="IPR036291">
    <property type="entry name" value="NAD(P)-bd_dom_sf"/>
</dbReference>
<dbReference type="EC" id="1.1.1.330" evidence="12"/>
<organism evidence="14 15">
    <name type="scientific">Russula ochroleuca</name>
    <dbReference type="NCBI Taxonomy" id="152965"/>
    <lineage>
        <taxon>Eukaryota</taxon>
        <taxon>Fungi</taxon>
        <taxon>Dikarya</taxon>
        <taxon>Basidiomycota</taxon>
        <taxon>Agaricomycotina</taxon>
        <taxon>Agaricomycetes</taxon>
        <taxon>Russulales</taxon>
        <taxon>Russulaceae</taxon>
        <taxon>Russula</taxon>
    </lineage>
</organism>
<evidence type="ECO:0000256" key="7">
    <source>
        <dbReference type="ARBA" id="ARBA00022989"/>
    </source>
</evidence>
<dbReference type="SUPFAM" id="SSF51735">
    <property type="entry name" value="NAD(P)-binding Rossmann-fold domains"/>
    <property type="match status" value="1"/>
</dbReference>
<keyword evidence="3 12" id="KW-0812">Transmembrane</keyword>
<keyword evidence="5 12" id="KW-0276">Fatty acid metabolism</keyword>
<dbReference type="GO" id="GO:0030497">
    <property type="term" value="P:fatty acid elongation"/>
    <property type="evidence" value="ECO:0007669"/>
    <property type="project" value="UniProtKB-UniRule"/>
</dbReference>
<evidence type="ECO:0000256" key="3">
    <source>
        <dbReference type="ARBA" id="ARBA00022692"/>
    </source>
</evidence>
<keyword evidence="8 12" id="KW-0560">Oxidoreductase</keyword>
<evidence type="ECO:0000256" key="10">
    <source>
        <dbReference type="ARBA" id="ARBA00023136"/>
    </source>
</evidence>
<dbReference type="InterPro" id="IPR002347">
    <property type="entry name" value="SDR_fam"/>
</dbReference>
<evidence type="ECO:0000256" key="5">
    <source>
        <dbReference type="ARBA" id="ARBA00022832"/>
    </source>
</evidence>
<dbReference type="GO" id="GO:0005789">
    <property type="term" value="C:endoplasmic reticulum membrane"/>
    <property type="evidence" value="ECO:0007669"/>
    <property type="project" value="UniProtKB-SubCell"/>
</dbReference>
<comment type="caution">
    <text evidence="14">The sequence shown here is derived from an EMBL/GenBank/DDBJ whole genome shotgun (WGS) entry which is preliminary data.</text>
</comment>
<comment type="similarity">
    <text evidence="12 13">Belongs to the short-chain dehydrogenases/reductases (SDR) family.</text>
</comment>
<comment type="catalytic activity">
    <reaction evidence="12">
        <text>a very-long-chain (3R)-3-hydroxyacyl-CoA + NADP(+) = a very-long-chain 3-oxoacyl-CoA + NADPH + H(+)</text>
        <dbReference type="Rhea" id="RHEA:48680"/>
        <dbReference type="ChEBI" id="CHEBI:15378"/>
        <dbReference type="ChEBI" id="CHEBI:57783"/>
        <dbReference type="ChEBI" id="CHEBI:58349"/>
        <dbReference type="ChEBI" id="CHEBI:85440"/>
        <dbReference type="ChEBI" id="CHEBI:90725"/>
        <dbReference type="EC" id="1.1.1.330"/>
    </reaction>
</comment>
<dbReference type="PRINTS" id="PR00080">
    <property type="entry name" value="SDRFAMILY"/>
</dbReference>
<comment type="pathway">
    <text evidence="1">Lipid metabolism; fatty acid biosynthesis.</text>
</comment>
<name>A0A9P5JVP0_9AGAM</name>
<keyword evidence="10 12" id="KW-0472">Membrane</keyword>
<dbReference type="FunFam" id="3.40.50.720:FF:000137">
    <property type="entry name" value="Hydroxysteroid (17-beta) dehydrogenase 3"/>
    <property type="match status" value="1"/>
</dbReference>
<evidence type="ECO:0000313" key="14">
    <source>
        <dbReference type="EMBL" id="KAF8465793.1"/>
    </source>
</evidence>
<protein>
    <recommendedName>
        <fullName evidence="12">Very-long-chain 3-oxoacyl-CoA reductase</fullName>
        <ecNumber evidence="12">1.1.1.330</ecNumber>
    </recommendedName>
    <alternativeName>
        <fullName evidence="12">3-ketoacyl-CoA reductase</fullName>
        <shortName evidence="12">3-ketoreductase</shortName>
        <shortName evidence="12">KAR</shortName>
    </alternativeName>
    <alternativeName>
        <fullName evidence="12">Microsomal beta-keto-reductase</fullName>
    </alternativeName>
</protein>
<keyword evidence="9 12" id="KW-0443">Lipid metabolism</keyword>
<dbReference type="InterPro" id="IPR027533">
    <property type="entry name" value="3_ketoreductase_fungal"/>
</dbReference>
<evidence type="ECO:0000256" key="1">
    <source>
        <dbReference type="ARBA" id="ARBA00005194"/>
    </source>
</evidence>
<dbReference type="PROSITE" id="PS00061">
    <property type="entry name" value="ADH_SHORT"/>
    <property type="match status" value="1"/>
</dbReference>
<dbReference type="GO" id="GO:0045703">
    <property type="term" value="F:ketoreductase activity"/>
    <property type="evidence" value="ECO:0007669"/>
    <property type="project" value="UniProtKB-UniRule"/>
</dbReference>
<reference evidence="14" key="1">
    <citation type="submission" date="2019-10" db="EMBL/GenBank/DDBJ databases">
        <authorList>
            <consortium name="DOE Joint Genome Institute"/>
            <person name="Kuo A."/>
            <person name="Miyauchi S."/>
            <person name="Kiss E."/>
            <person name="Drula E."/>
            <person name="Kohler A."/>
            <person name="Sanchez-Garcia M."/>
            <person name="Andreopoulos B."/>
            <person name="Barry K.W."/>
            <person name="Bonito G."/>
            <person name="Buee M."/>
            <person name="Carver A."/>
            <person name="Chen C."/>
            <person name="Cichocki N."/>
            <person name="Clum A."/>
            <person name="Culley D."/>
            <person name="Crous P.W."/>
            <person name="Fauchery L."/>
            <person name="Girlanda M."/>
            <person name="Hayes R."/>
            <person name="Keri Z."/>
            <person name="LaButti K."/>
            <person name="Lipzen A."/>
            <person name="Lombard V."/>
            <person name="Magnuson J."/>
            <person name="Maillard F."/>
            <person name="Morin E."/>
            <person name="Murat C."/>
            <person name="Nolan M."/>
            <person name="Ohm R."/>
            <person name="Pangilinan J."/>
            <person name="Pereira M."/>
            <person name="Perotto S."/>
            <person name="Peter M."/>
            <person name="Riley R."/>
            <person name="Sitrit Y."/>
            <person name="Stielow B."/>
            <person name="Szollosi G."/>
            <person name="Zifcakova L."/>
            <person name="Stursova M."/>
            <person name="Spatafora J.W."/>
            <person name="Tedersoo L."/>
            <person name="Vaario L.-M."/>
            <person name="Yamada A."/>
            <person name="Yan M."/>
            <person name="Wang P."/>
            <person name="Xu J."/>
            <person name="Bruns T."/>
            <person name="Baldrian P."/>
            <person name="Vilgalys R."/>
            <person name="Henrissat B."/>
            <person name="Grigoriev I.V."/>
            <person name="Hibbett D."/>
            <person name="Nagy L.G."/>
            <person name="Martin F.M."/>
        </authorList>
    </citation>
    <scope>NUCLEOTIDE SEQUENCE</scope>
    <source>
        <strain evidence="14">Prilba</strain>
    </source>
</reference>
<evidence type="ECO:0000256" key="6">
    <source>
        <dbReference type="ARBA" id="ARBA00022857"/>
    </source>
</evidence>